<organism evidence="1 2">
    <name type="scientific">Pseudomonas veronii</name>
    <dbReference type="NCBI Taxonomy" id="76761"/>
    <lineage>
        <taxon>Bacteria</taxon>
        <taxon>Pseudomonadati</taxon>
        <taxon>Pseudomonadota</taxon>
        <taxon>Gammaproteobacteria</taxon>
        <taxon>Pseudomonadales</taxon>
        <taxon>Pseudomonadaceae</taxon>
        <taxon>Pseudomonas</taxon>
    </lineage>
</organism>
<proteinExistence type="predicted"/>
<reference evidence="1 2" key="1">
    <citation type="journal article" date="2020" name="Front. Microbiol.">
        <title>Genetic Organization of the aprX-lipA2 Operon Affects the Proteolytic Potential of Pseudomonas Species in Milk.</title>
        <authorList>
            <person name="Maier C."/>
            <person name="Huptas C."/>
            <person name="von Neubeck M."/>
            <person name="Scherer S."/>
            <person name="Wenning M."/>
            <person name="Lucking G."/>
        </authorList>
    </citation>
    <scope>NUCLEOTIDE SEQUENCE [LARGE SCALE GENOMIC DNA]</scope>
    <source>
        <strain evidence="1 2">DSM 16272</strain>
    </source>
</reference>
<gene>
    <name evidence="1" type="ORF">HBO38_12070</name>
</gene>
<dbReference type="EMBL" id="JAAQWG010000015">
    <property type="protein sequence ID" value="NMY09170.1"/>
    <property type="molecule type" value="Genomic_DNA"/>
</dbReference>
<sequence>MQMVVDSNQLQNPQLRAFLEASTANRAILTDYAAMEALQGNAVKSMVNAMSIVGDYPDQIIVLKTTQSICQLSGEADGLQRRLIDTSQTSGFAEYIRKLKVAESGYQPMVDELLKMARDATEQLNRMLLDAAEVAPIFGDLSAGFNKEERRIIRDNAPLTMTMVDTLIKSVIDVSCEIFRTHPNAPHKVTYEQLPNTFIFRNSLCCCLLALEWTAIGGAKDAQRHKIRNDMIDSHFVTYATYFDGLLSDDAKALRMYSRAKEVLERAFG</sequence>
<accession>A0A7Y1A4W0</accession>
<dbReference type="RefSeq" id="WP_169884286.1">
    <property type="nucleotide sequence ID" value="NZ_JAAQWG010000015.1"/>
</dbReference>
<evidence type="ECO:0000313" key="1">
    <source>
        <dbReference type="EMBL" id="NMY09170.1"/>
    </source>
</evidence>
<comment type="caution">
    <text evidence="1">The sequence shown here is derived from an EMBL/GenBank/DDBJ whole genome shotgun (WGS) entry which is preliminary data.</text>
</comment>
<evidence type="ECO:0000313" key="2">
    <source>
        <dbReference type="Proteomes" id="UP000537729"/>
    </source>
</evidence>
<name>A0A7Y1A4W0_PSEVE</name>
<dbReference type="Proteomes" id="UP000537729">
    <property type="component" value="Unassembled WGS sequence"/>
</dbReference>
<dbReference type="AlphaFoldDB" id="A0A7Y1A4W0"/>
<protein>
    <submittedName>
        <fullName evidence="1">Uncharacterized protein</fullName>
    </submittedName>
</protein>